<accession>M3UXP6</accession>
<dbReference type="Pfam" id="PF00440">
    <property type="entry name" value="TetR_N"/>
    <property type="match status" value="1"/>
</dbReference>
<protein>
    <submittedName>
        <fullName evidence="6">Putative TetR family transcriptional regulator</fullName>
    </submittedName>
</protein>
<dbReference type="STRING" id="410332.SAMN04488550_1293"/>
<dbReference type="eggNOG" id="COG1309">
    <property type="taxonomic scope" value="Bacteria"/>
</dbReference>
<comment type="caution">
    <text evidence="6">The sequence shown here is derived from an EMBL/GenBank/DDBJ whole genome shotgun (WGS) entry which is preliminary data.</text>
</comment>
<dbReference type="SUPFAM" id="SSF46689">
    <property type="entry name" value="Homeodomain-like"/>
    <property type="match status" value="1"/>
</dbReference>
<dbReference type="InterPro" id="IPR009057">
    <property type="entry name" value="Homeodomain-like_sf"/>
</dbReference>
<name>M3UXP6_GORML</name>
<dbReference type="GO" id="GO:0003700">
    <property type="term" value="F:DNA-binding transcription factor activity"/>
    <property type="evidence" value="ECO:0007669"/>
    <property type="project" value="TreeGrafter"/>
</dbReference>
<keyword evidence="1" id="KW-0805">Transcription regulation</keyword>
<dbReference type="GO" id="GO:0000976">
    <property type="term" value="F:transcription cis-regulatory region binding"/>
    <property type="evidence" value="ECO:0007669"/>
    <property type="project" value="TreeGrafter"/>
</dbReference>
<evidence type="ECO:0000256" key="1">
    <source>
        <dbReference type="ARBA" id="ARBA00023015"/>
    </source>
</evidence>
<dbReference type="EMBL" id="BAOP01000019">
    <property type="protein sequence ID" value="GAC80542.1"/>
    <property type="molecule type" value="Genomic_DNA"/>
</dbReference>
<dbReference type="Gene3D" id="1.10.357.10">
    <property type="entry name" value="Tetracycline Repressor, domain 2"/>
    <property type="match status" value="1"/>
</dbReference>
<gene>
    <name evidence="6" type="ORF">GM1_019_00040</name>
</gene>
<keyword evidence="2 4" id="KW-0238">DNA-binding</keyword>
<dbReference type="InterPro" id="IPR050109">
    <property type="entry name" value="HTH-type_TetR-like_transc_reg"/>
</dbReference>
<feature type="domain" description="HTH tetR-type" evidence="5">
    <location>
        <begin position="11"/>
        <end position="71"/>
    </location>
</feature>
<proteinExistence type="predicted"/>
<dbReference type="PRINTS" id="PR00455">
    <property type="entry name" value="HTHTETR"/>
</dbReference>
<dbReference type="InterPro" id="IPR001647">
    <property type="entry name" value="HTH_TetR"/>
</dbReference>
<evidence type="ECO:0000313" key="6">
    <source>
        <dbReference type="EMBL" id="GAC80542.1"/>
    </source>
</evidence>
<organism evidence="6 7">
    <name type="scientific">Gordonia malaquae NBRC 108250</name>
    <dbReference type="NCBI Taxonomy" id="1223542"/>
    <lineage>
        <taxon>Bacteria</taxon>
        <taxon>Bacillati</taxon>
        <taxon>Actinomycetota</taxon>
        <taxon>Actinomycetes</taxon>
        <taxon>Mycobacteriales</taxon>
        <taxon>Gordoniaceae</taxon>
        <taxon>Gordonia</taxon>
    </lineage>
</organism>
<reference evidence="6 7" key="1">
    <citation type="submission" date="2013-02" db="EMBL/GenBank/DDBJ databases">
        <title>Whole genome shotgun sequence of Gordonia malaquae NBRC 108250.</title>
        <authorList>
            <person name="Yoshida I."/>
            <person name="Hosoyama A."/>
            <person name="Tsuchikane K."/>
            <person name="Ando Y."/>
            <person name="Baba S."/>
            <person name="Ohji S."/>
            <person name="Hamada M."/>
            <person name="Tamura T."/>
            <person name="Yamazoe A."/>
            <person name="Yamazaki S."/>
            <person name="Fujita N."/>
        </authorList>
    </citation>
    <scope>NUCLEOTIDE SEQUENCE [LARGE SCALE GENOMIC DNA]</scope>
    <source>
        <strain evidence="6 7">NBRC 108250</strain>
    </source>
</reference>
<dbReference type="Proteomes" id="UP000035009">
    <property type="component" value="Unassembled WGS sequence"/>
</dbReference>
<dbReference type="PANTHER" id="PTHR30055">
    <property type="entry name" value="HTH-TYPE TRANSCRIPTIONAL REGULATOR RUTR"/>
    <property type="match status" value="1"/>
</dbReference>
<evidence type="ECO:0000256" key="3">
    <source>
        <dbReference type="ARBA" id="ARBA00023163"/>
    </source>
</evidence>
<evidence type="ECO:0000256" key="2">
    <source>
        <dbReference type="ARBA" id="ARBA00023125"/>
    </source>
</evidence>
<feature type="DNA-binding region" description="H-T-H motif" evidence="4">
    <location>
        <begin position="34"/>
        <end position="53"/>
    </location>
</feature>
<dbReference type="PANTHER" id="PTHR30055:SF238">
    <property type="entry name" value="MYCOFACTOCIN BIOSYNTHESIS TRANSCRIPTIONAL REGULATOR MFTR-RELATED"/>
    <property type="match status" value="1"/>
</dbReference>
<keyword evidence="3" id="KW-0804">Transcription</keyword>
<evidence type="ECO:0000313" key="7">
    <source>
        <dbReference type="Proteomes" id="UP000035009"/>
    </source>
</evidence>
<keyword evidence="7" id="KW-1185">Reference proteome</keyword>
<dbReference type="PROSITE" id="PS50977">
    <property type="entry name" value="HTH_TETR_2"/>
    <property type="match status" value="1"/>
</dbReference>
<evidence type="ECO:0000256" key="4">
    <source>
        <dbReference type="PROSITE-ProRule" id="PRU00335"/>
    </source>
</evidence>
<dbReference type="RefSeq" id="WP_008379631.1">
    <property type="nucleotide sequence ID" value="NZ_BAOP01000019.1"/>
</dbReference>
<sequence length="210" mass="23034">MERGRRDRNMADKRDRIFRAASDLFDEHGFESVTTRQISDRADVAAGTLFRYASSKGELLLMIYNERFAAALDEGIVVAEAASDVVDALLAVVEPILASARTRPEDAAAYQRELIFGAPAERYRAEGLELVARTQTAIVDVLEREASRQGLDPSPTAARLAGRTAFAAVHLAVAAHAASAPTDSADDLRRQLRQIVDGYLIDPSHERNRQ</sequence>
<dbReference type="AlphaFoldDB" id="M3UXP6"/>
<evidence type="ECO:0000259" key="5">
    <source>
        <dbReference type="PROSITE" id="PS50977"/>
    </source>
</evidence>